<feature type="binding site" evidence="4">
    <location>
        <position position="63"/>
    </location>
    <ligand>
        <name>a divalent metal cation</name>
        <dbReference type="ChEBI" id="CHEBI:60240"/>
        <label>1</label>
    </ligand>
</feature>
<dbReference type="GO" id="GO:0046872">
    <property type="term" value="F:metal ion binding"/>
    <property type="evidence" value="ECO:0007669"/>
    <property type="project" value="UniProtKB-KW"/>
</dbReference>
<sequence length="252" mass="28476">MLNRELERLLNDELKIRQFRDYAPNGLQVEGRTQVKRIVTGVTACQALLDAAVELNADTVLVHHGYFWKNDEPVITGMMHKRIKTLLKHDINLFGYHLPLDGHPTLGNNALLGEVLGFHHTSSLDPLSPDCLIWQCQLDSPMTSSELTERITHRLGRTPLHCGDNAPAEIRRIAWCTGGAQDYIKQATDHGYDAYITGEVSERTIHIAREMGIHFYSAGHHATERYGIKALGEWLAEHHQFDVTFIDIDNPV</sequence>
<feature type="binding site" evidence="4">
    <location>
        <position position="220"/>
    </location>
    <ligand>
        <name>a divalent metal cation</name>
        <dbReference type="ChEBI" id="CHEBI:60240"/>
        <label>1</label>
    </ligand>
</feature>
<dbReference type="InterPro" id="IPR036069">
    <property type="entry name" value="DUF34/NIF3_sf"/>
</dbReference>
<protein>
    <recommendedName>
        <fullName evidence="2">GTP cyclohydrolase 1 type 2 homolog</fullName>
    </recommendedName>
</protein>
<keyword evidence="3 4" id="KW-0479">Metal-binding</keyword>
<dbReference type="GO" id="GO:0005737">
    <property type="term" value="C:cytoplasm"/>
    <property type="evidence" value="ECO:0007669"/>
    <property type="project" value="TreeGrafter"/>
</dbReference>
<dbReference type="PANTHER" id="PTHR13799">
    <property type="entry name" value="NGG1 INTERACTING FACTOR 3"/>
    <property type="match status" value="1"/>
</dbReference>
<dbReference type="Proteomes" id="UP000293154">
    <property type="component" value="Chromosome"/>
</dbReference>
<keyword evidence="6" id="KW-1185">Reference proteome</keyword>
<accession>A0A411WKS9</accession>
<dbReference type="NCBIfam" id="TIGR00486">
    <property type="entry name" value="YbgI_SA1388"/>
    <property type="match status" value="1"/>
</dbReference>
<feature type="binding site" evidence="4">
    <location>
        <position position="64"/>
    </location>
    <ligand>
        <name>a divalent metal cation</name>
        <dbReference type="ChEBI" id="CHEBI:60240"/>
        <label>2</label>
    </ligand>
</feature>
<evidence type="ECO:0000313" key="5">
    <source>
        <dbReference type="EMBL" id="QBH96834.1"/>
    </source>
</evidence>
<reference evidence="5 6" key="1">
    <citation type="submission" date="2019-03" db="EMBL/GenBank/DDBJ databases">
        <title>Pragia sp. nov. isolated from the gut tract of Carduelis flavirostris.</title>
        <authorList>
            <person name="Ge Y."/>
        </authorList>
    </citation>
    <scope>NUCLEOTIDE SEQUENCE [LARGE SCALE GENOMIC DNA]</scope>
    <source>
        <strain evidence="5 6">CF-458</strain>
    </source>
</reference>
<dbReference type="KEGG" id="prag:EKN56_10705"/>
<dbReference type="OrthoDB" id="9800881at2"/>
<dbReference type="AlphaFoldDB" id="A0A411WKS9"/>
<dbReference type="Gene3D" id="3.40.1390.30">
    <property type="entry name" value="NIF3 (NGG1p interacting factor 3)-like"/>
    <property type="match status" value="2"/>
</dbReference>
<dbReference type="FunFam" id="3.40.1390.30:FF:000002">
    <property type="entry name" value="Nif3-like dinuclear metal center protein"/>
    <property type="match status" value="1"/>
</dbReference>
<dbReference type="EMBL" id="CP034752">
    <property type="protein sequence ID" value="QBH96834.1"/>
    <property type="molecule type" value="Genomic_DNA"/>
</dbReference>
<feature type="binding site" evidence="4">
    <location>
        <position position="101"/>
    </location>
    <ligand>
        <name>a divalent metal cation</name>
        <dbReference type="ChEBI" id="CHEBI:60240"/>
        <label>1</label>
    </ligand>
</feature>
<evidence type="ECO:0000313" key="6">
    <source>
        <dbReference type="Proteomes" id="UP000293154"/>
    </source>
</evidence>
<dbReference type="Pfam" id="PF01784">
    <property type="entry name" value="DUF34_NIF3"/>
    <property type="match status" value="1"/>
</dbReference>
<evidence type="ECO:0000256" key="4">
    <source>
        <dbReference type="PIRSR" id="PIRSR602678-1"/>
    </source>
</evidence>
<gene>
    <name evidence="5" type="ORF">EKN56_10705</name>
</gene>
<dbReference type="InterPro" id="IPR002678">
    <property type="entry name" value="DUF34/NIF3"/>
</dbReference>
<dbReference type="RefSeq" id="WP_130591778.1">
    <property type="nucleotide sequence ID" value="NZ_CP034752.1"/>
</dbReference>
<evidence type="ECO:0000256" key="2">
    <source>
        <dbReference type="ARBA" id="ARBA00022112"/>
    </source>
</evidence>
<evidence type="ECO:0000256" key="1">
    <source>
        <dbReference type="ARBA" id="ARBA00006964"/>
    </source>
</evidence>
<name>A0A411WKS9_9GAMM</name>
<organism evidence="5 6">
    <name type="scientific">Limnobaculum zhutongyuii</name>
    <dbReference type="NCBI Taxonomy" id="2498113"/>
    <lineage>
        <taxon>Bacteria</taxon>
        <taxon>Pseudomonadati</taxon>
        <taxon>Pseudomonadota</taxon>
        <taxon>Gammaproteobacteria</taxon>
        <taxon>Enterobacterales</taxon>
        <taxon>Budviciaceae</taxon>
        <taxon>Limnobaculum</taxon>
    </lineage>
</organism>
<evidence type="ECO:0000256" key="3">
    <source>
        <dbReference type="ARBA" id="ARBA00022723"/>
    </source>
</evidence>
<proteinExistence type="inferred from homology"/>
<dbReference type="SUPFAM" id="SSF102705">
    <property type="entry name" value="NIF3 (NGG1p interacting factor 3)-like"/>
    <property type="match status" value="1"/>
</dbReference>
<comment type="similarity">
    <text evidence="1">Belongs to the GTP cyclohydrolase I type 2/NIF3 family.</text>
</comment>
<feature type="binding site" evidence="4">
    <location>
        <position position="224"/>
    </location>
    <ligand>
        <name>a divalent metal cation</name>
        <dbReference type="ChEBI" id="CHEBI:60240"/>
        <label>1</label>
    </ligand>
</feature>
<dbReference type="PANTHER" id="PTHR13799:SF14">
    <property type="entry name" value="GTP CYCLOHYDROLASE 1 TYPE 2 HOMOLOG"/>
    <property type="match status" value="1"/>
</dbReference>